<evidence type="ECO:0008006" key="5">
    <source>
        <dbReference type="Google" id="ProtNLM"/>
    </source>
</evidence>
<evidence type="ECO:0000256" key="1">
    <source>
        <dbReference type="SAM" id="Phobius"/>
    </source>
</evidence>
<proteinExistence type="predicted"/>
<dbReference type="Proteomes" id="UP000663844">
    <property type="component" value="Unassembled WGS sequence"/>
</dbReference>
<keyword evidence="1" id="KW-0472">Membrane</keyword>
<dbReference type="Proteomes" id="UP000663845">
    <property type="component" value="Unassembled WGS sequence"/>
</dbReference>
<dbReference type="EMBL" id="CAJOAZ010000622">
    <property type="protein sequence ID" value="CAF3685340.1"/>
    <property type="molecule type" value="Genomic_DNA"/>
</dbReference>
<keyword evidence="1" id="KW-1133">Transmembrane helix</keyword>
<name>A0A814F903_9BILA</name>
<evidence type="ECO:0000313" key="2">
    <source>
        <dbReference type="EMBL" id="CAF0977475.1"/>
    </source>
</evidence>
<feature type="transmembrane region" description="Helical" evidence="1">
    <location>
        <begin position="73"/>
        <end position="96"/>
    </location>
</feature>
<evidence type="ECO:0000313" key="4">
    <source>
        <dbReference type="Proteomes" id="UP000663845"/>
    </source>
</evidence>
<organism evidence="2 4">
    <name type="scientific">Adineta steineri</name>
    <dbReference type="NCBI Taxonomy" id="433720"/>
    <lineage>
        <taxon>Eukaryota</taxon>
        <taxon>Metazoa</taxon>
        <taxon>Spiralia</taxon>
        <taxon>Gnathifera</taxon>
        <taxon>Rotifera</taxon>
        <taxon>Eurotatoria</taxon>
        <taxon>Bdelloidea</taxon>
        <taxon>Adinetida</taxon>
        <taxon>Adinetidae</taxon>
        <taxon>Adineta</taxon>
    </lineage>
</organism>
<comment type="caution">
    <text evidence="2">The sequence shown here is derived from an EMBL/GenBank/DDBJ whole genome shotgun (WGS) entry which is preliminary data.</text>
</comment>
<protein>
    <recommendedName>
        <fullName evidence="5">Transmembrane protein</fullName>
    </recommendedName>
</protein>
<keyword evidence="1" id="KW-0812">Transmembrane</keyword>
<dbReference type="EMBL" id="CAJNOG010000124">
    <property type="protein sequence ID" value="CAF0977475.1"/>
    <property type="molecule type" value="Genomic_DNA"/>
</dbReference>
<reference evidence="2" key="1">
    <citation type="submission" date="2021-02" db="EMBL/GenBank/DDBJ databases">
        <authorList>
            <person name="Nowell W R."/>
        </authorList>
    </citation>
    <scope>NUCLEOTIDE SEQUENCE</scope>
</reference>
<evidence type="ECO:0000313" key="3">
    <source>
        <dbReference type="EMBL" id="CAF3685340.1"/>
    </source>
</evidence>
<accession>A0A814F903</accession>
<sequence length="237" mass="26033">MAWNSSPRYIYNDNQNGMNVHDMNDFEPIQLRVSTIRQKPYYDDYQYQDTNNNNNRYQTPKSENRICCSKACIIGLIVGLVIGAIAVVATALPIALTKKSQLGTIQTSPNWVGTYELDTSCDLTACCCLSNQLTMYTTSSNQIQVIGTLAGLCTNVIASLSSVQTAPTGFTLGFQWTGETIRIILGQDNSYIAFVTGSNGYCSGTGLRTSFSHTNMNNINIYLILSLLLITISISLQ</sequence>
<gene>
    <name evidence="2" type="ORF">JYZ213_LOCUS14737</name>
    <name evidence="3" type="ORF">OXD698_LOCUS11212</name>
</gene>
<dbReference type="AlphaFoldDB" id="A0A814F903"/>
<feature type="transmembrane region" description="Helical" evidence="1">
    <location>
        <begin position="219"/>
        <end position="236"/>
    </location>
</feature>